<feature type="transmembrane region" description="Helical" evidence="1">
    <location>
        <begin position="79"/>
        <end position="99"/>
    </location>
</feature>
<sequence length="101" mass="11869">MWTNRQLILIFIKPLWLLNLASSAISIWFISINGWPNALNTLLIKFLGYGAAVLYQAYFYKSVYFYYRNAGVSVKKMYLYSFSLDFVLYGFIVLAYYLISK</sequence>
<proteinExistence type="predicted"/>
<dbReference type="OrthoDB" id="796221at2"/>
<accession>H1Y1V0</accession>
<dbReference type="EMBL" id="CM001403">
    <property type="protein sequence ID" value="EHQ25653.1"/>
    <property type="molecule type" value="Genomic_DNA"/>
</dbReference>
<dbReference type="Proteomes" id="UP000002774">
    <property type="component" value="Chromosome"/>
</dbReference>
<dbReference type="AlphaFoldDB" id="H1Y1V0"/>
<keyword evidence="3" id="KW-1185">Reference proteome</keyword>
<name>H1Y1V0_9SPHI</name>
<evidence type="ECO:0000313" key="2">
    <source>
        <dbReference type="EMBL" id="EHQ25653.1"/>
    </source>
</evidence>
<dbReference type="STRING" id="714943.Mucpa_1495"/>
<keyword evidence="1" id="KW-0472">Membrane</keyword>
<evidence type="ECO:0000256" key="1">
    <source>
        <dbReference type="SAM" id="Phobius"/>
    </source>
</evidence>
<dbReference type="HOGENOM" id="CLU_2288362_0_0_10"/>
<reference evidence="2" key="1">
    <citation type="submission" date="2011-09" db="EMBL/GenBank/DDBJ databases">
        <title>The permanent draft genome of Mucilaginibacter paludis DSM 18603.</title>
        <authorList>
            <consortium name="US DOE Joint Genome Institute (JGI-PGF)"/>
            <person name="Lucas S."/>
            <person name="Han J."/>
            <person name="Lapidus A."/>
            <person name="Bruce D."/>
            <person name="Goodwin L."/>
            <person name="Pitluck S."/>
            <person name="Peters L."/>
            <person name="Kyrpides N."/>
            <person name="Mavromatis K."/>
            <person name="Ivanova N."/>
            <person name="Mikhailova N."/>
            <person name="Held B."/>
            <person name="Detter J.C."/>
            <person name="Tapia R."/>
            <person name="Han C."/>
            <person name="Land M."/>
            <person name="Hauser L."/>
            <person name="Markowitz V."/>
            <person name="Cheng J.-F."/>
            <person name="Hugenholtz P."/>
            <person name="Woyke T."/>
            <person name="Wu D."/>
            <person name="Tindall B."/>
            <person name="Brambilla E."/>
            <person name="Klenk H.-P."/>
            <person name="Eisen J.A."/>
        </authorList>
    </citation>
    <scope>NUCLEOTIDE SEQUENCE [LARGE SCALE GENOMIC DNA]</scope>
    <source>
        <strain evidence="2">DSM 18603</strain>
    </source>
</reference>
<organism evidence="2 3">
    <name type="scientific">Mucilaginibacter paludis DSM 18603</name>
    <dbReference type="NCBI Taxonomy" id="714943"/>
    <lineage>
        <taxon>Bacteria</taxon>
        <taxon>Pseudomonadati</taxon>
        <taxon>Bacteroidota</taxon>
        <taxon>Sphingobacteriia</taxon>
        <taxon>Sphingobacteriales</taxon>
        <taxon>Sphingobacteriaceae</taxon>
        <taxon>Mucilaginibacter</taxon>
    </lineage>
</organism>
<dbReference type="RefSeq" id="WP_008505492.1">
    <property type="nucleotide sequence ID" value="NZ_CM001403.1"/>
</dbReference>
<feature type="transmembrane region" description="Helical" evidence="1">
    <location>
        <begin position="47"/>
        <end position="67"/>
    </location>
</feature>
<protein>
    <submittedName>
        <fullName evidence="2">Uncharacterized protein</fullName>
    </submittedName>
</protein>
<gene>
    <name evidence="2" type="ORF">Mucpa_1495</name>
</gene>
<keyword evidence="1" id="KW-1133">Transmembrane helix</keyword>
<evidence type="ECO:0000313" key="3">
    <source>
        <dbReference type="Proteomes" id="UP000002774"/>
    </source>
</evidence>
<keyword evidence="1" id="KW-0812">Transmembrane</keyword>